<proteinExistence type="inferred from homology"/>
<dbReference type="Proteomes" id="UP000240883">
    <property type="component" value="Unassembled WGS sequence"/>
</dbReference>
<evidence type="ECO:0000256" key="2">
    <source>
        <dbReference type="RuleBase" id="RU000363"/>
    </source>
</evidence>
<dbReference type="InterPro" id="IPR036291">
    <property type="entry name" value="NAD(P)-bd_dom_sf"/>
</dbReference>
<accession>A0A2T2P9L8</accession>
<dbReference type="Gene3D" id="3.40.50.720">
    <property type="entry name" value="NAD(P)-binding Rossmann-like Domain"/>
    <property type="match status" value="1"/>
</dbReference>
<dbReference type="AlphaFoldDB" id="A0A2T2P9L8"/>
<sequence length="249" mass="26455">MASAAKTLVFITGANSGLGFGLAAQLLKKGTYHVLLGSRTAQKGNAAVQSLQSQNLPGTVELVEVDVTSDDAINKAFERVEKAHGKLDVLINNAAVAVPPGTPREQLRLAFDTNATGPYVLTSTFAPLLQKSTSPLGARIINISSGVGSIGRRLDPTSAMYKAQHVQYRASKTALNMITACQFVEYGELGIKVFAFDPGFTVSNLSDMNKAENGARSAEDSADPIVDVIEGKRDDEAGKFLHNTGIYPW</sequence>
<evidence type="ECO:0000313" key="4">
    <source>
        <dbReference type="Proteomes" id="UP000240883"/>
    </source>
</evidence>
<name>A0A2T2P9L8_CORCC</name>
<dbReference type="GO" id="GO:0016491">
    <property type="term" value="F:oxidoreductase activity"/>
    <property type="evidence" value="ECO:0007669"/>
    <property type="project" value="TreeGrafter"/>
</dbReference>
<comment type="similarity">
    <text evidence="1 2">Belongs to the short-chain dehydrogenases/reductases (SDR) family.</text>
</comment>
<reference evidence="3 4" key="1">
    <citation type="journal article" date="2018" name="Front. Microbiol.">
        <title>Genome-Wide Analysis of Corynespora cassiicola Leaf Fall Disease Putative Effectors.</title>
        <authorList>
            <person name="Lopez D."/>
            <person name="Ribeiro S."/>
            <person name="Label P."/>
            <person name="Fumanal B."/>
            <person name="Venisse J.S."/>
            <person name="Kohler A."/>
            <person name="de Oliveira R.R."/>
            <person name="Labutti K."/>
            <person name="Lipzen A."/>
            <person name="Lail K."/>
            <person name="Bauer D."/>
            <person name="Ohm R.A."/>
            <person name="Barry K.W."/>
            <person name="Spatafora J."/>
            <person name="Grigoriev I.V."/>
            <person name="Martin F.M."/>
            <person name="Pujade-Renaud V."/>
        </authorList>
    </citation>
    <scope>NUCLEOTIDE SEQUENCE [LARGE SCALE GENOMIC DNA]</scope>
    <source>
        <strain evidence="3 4">Philippines</strain>
    </source>
</reference>
<dbReference type="InterPro" id="IPR002347">
    <property type="entry name" value="SDR_fam"/>
</dbReference>
<dbReference type="Pfam" id="PF00106">
    <property type="entry name" value="adh_short"/>
    <property type="match status" value="1"/>
</dbReference>
<keyword evidence="4" id="KW-1185">Reference proteome</keyword>
<evidence type="ECO:0000256" key="1">
    <source>
        <dbReference type="ARBA" id="ARBA00006484"/>
    </source>
</evidence>
<dbReference type="PRINTS" id="PR00080">
    <property type="entry name" value="SDRFAMILY"/>
</dbReference>
<dbReference type="PANTHER" id="PTHR43544:SF32">
    <property type="entry name" value="CHAIN DEHYDROGENASE, PUTATIVE (AFU_ORTHOLOGUE AFUA_5G01530)-RELATED"/>
    <property type="match status" value="1"/>
</dbReference>
<evidence type="ECO:0000313" key="3">
    <source>
        <dbReference type="EMBL" id="PSN74362.1"/>
    </source>
</evidence>
<dbReference type="InterPro" id="IPR051468">
    <property type="entry name" value="Fungal_SecMetab_SDRs"/>
</dbReference>
<organism evidence="3 4">
    <name type="scientific">Corynespora cassiicola Philippines</name>
    <dbReference type="NCBI Taxonomy" id="1448308"/>
    <lineage>
        <taxon>Eukaryota</taxon>
        <taxon>Fungi</taxon>
        <taxon>Dikarya</taxon>
        <taxon>Ascomycota</taxon>
        <taxon>Pezizomycotina</taxon>
        <taxon>Dothideomycetes</taxon>
        <taxon>Pleosporomycetidae</taxon>
        <taxon>Pleosporales</taxon>
        <taxon>Corynesporascaceae</taxon>
        <taxon>Corynespora</taxon>
    </lineage>
</organism>
<dbReference type="PANTHER" id="PTHR43544">
    <property type="entry name" value="SHORT-CHAIN DEHYDROGENASE/REDUCTASE"/>
    <property type="match status" value="1"/>
</dbReference>
<dbReference type="SUPFAM" id="SSF51735">
    <property type="entry name" value="NAD(P)-binding Rossmann-fold domains"/>
    <property type="match status" value="1"/>
</dbReference>
<dbReference type="PRINTS" id="PR00081">
    <property type="entry name" value="GDHRDH"/>
</dbReference>
<protein>
    <submittedName>
        <fullName evidence="3">NAD(P)-binding protein</fullName>
    </submittedName>
</protein>
<dbReference type="GO" id="GO:0019748">
    <property type="term" value="P:secondary metabolic process"/>
    <property type="evidence" value="ECO:0007669"/>
    <property type="project" value="TreeGrafter"/>
</dbReference>
<gene>
    <name evidence="3" type="ORF">BS50DRAFT_670769</name>
</gene>
<dbReference type="OrthoDB" id="1933717at2759"/>
<dbReference type="EMBL" id="KZ678128">
    <property type="protein sequence ID" value="PSN74362.1"/>
    <property type="molecule type" value="Genomic_DNA"/>
</dbReference>
<dbReference type="STRING" id="1448308.A0A2T2P9L8"/>
<dbReference type="GO" id="GO:0005737">
    <property type="term" value="C:cytoplasm"/>
    <property type="evidence" value="ECO:0007669"/>
    <property type="project" value="TreeGrafter"/>
</dbReference>